<sequence>MQRGQREREGDRERTDTSEPPKSRQNQRGIRAQVKLATGKERLLGVTSPPFFRHVAENCVLACLLEMLLL</sequence>
<accession>A0AAV6IWF8</accession>
<gene>
    <name evidence="2" type="ORF">RHGRI_027067</name>
</gene>
<keyword evidence="3" id="KW-1185">Reference proteome</keyword>
<reference evidence="2" key="1">
    <citation type="submission" date="2020-08" db="EMBL/GenBank/DDBJ databases">
        <title>Plant Genome Project.</title>
        <authorList>
            <person name="Zhang R.-G."/>
        </authorList>
    </citation>
    <scope>NUCLEOTIDE SEQUENCE</scope>
    <source>
        <strain evidence="2">WSP0</strain>
        <tissue evidence="2">Leaf</tissue>
    </source>
</reference>
<dbReference type="AlphaFoldDB" id="A0AAV6IWF8"/>
<feature type="region of interest" description="Disordered" evidence="1">
    <location>
        <begin position="1"/>
        <end position="31"/>
    </location>
</feature>
<proteinExistence type="predicted"/>
<dbReference type="Proteomes" id="UP000823749">
    <property type="component" value="Chromosome 9"/>
</dbReference>
<dbReference type="EMBL" id="JACTNZ010000009">
    <property type="protein sequence ID" value="KAG5532642.1"/>
    <property type="molecule type" value="Genomic_DNA"/>
</dbReference>
<feature type="compositionally biased region" description="Basic and acidic residues" evidence="1">
    <location>
        <begin position="1"/>
        <end position="22"/>
    </location>
</feature>
<evidence type="ECO:0000313" key="2">
    <source>
        <dbReference type="EMBL" id="KAG5532642.1"/>
    </source>
</evidence>
<protein>
    <submittedName>
        <fullName evidence="2">Uncharacterized protein</fullName>
    </submittedName>
</protein>
<organism evidence="2 3">
    <name type="scientific">Rhododendron griersonianum</name>
    <dbReference type="NCBI Taxonomy" id="479676"/>
    <lineage>
        <taxon>Eukaryota</taxon>
        <taxon>Viridiplantae</taxon>
        <taxon>Streptophyta</taxon>
        <taxon>Embryophyta</taxon>
        <taxon>Tracheophyta</taxon>
        <taxon>Spermatophyta</taxon>
        <taxon>Magnoliopsida</taxon>
        <taxon>eudicotyledons</taxon>
        <taxon>Gunneridae</taxon>
        <taxon>Pentapetalae</taxon>
        <taxon>asterids</taxon>
        <taxon>Ericales</taxon>
        <taxon>Ericaceae</taxon>
        <taxon>Ericoideae</taxon>
        <taxon>Rhodoreae</taxon>
        <taxon>Rhododendron</taxon>
    </lineage>
</organism>
<evidence type="ECO:0000313" key="3">
    <source>
        <dbReference type="Proteomes" id="UP000823749"/>
    </source>
</evidence>
<evidence type="ECO:0000256" key="1">
    <source>
        <dbReference type="SAM" id="MobiDB-lite"/>
    </source>
</evidence>
<comment type="caution">
    <text evidence="2">The sequence shown here is derived from an EMBL/GenBank/DDBJ whole genome shotgun (WGS) entry which is preliminary data.</text>
</comment>
<name>A0AAV6IWF8_9ERIC</name>